<dbReference type="InterPro" id="IPR013096">
    <property type="entry name" value="Cupin_2"/>
</dbReference>
<dbReference type="SMART" id="SM00530">
    <property type="entry name" value="HTH_XRE"/>
    <property type="match status" value="1"/>
</dbReference>
<dbReference type="Pfam" id="PF01381">
    <property type="entry name" value="HTH_3"/>
    <property type="match status" value="1"/>
</dbReference>
<dbReference type="InterPro" id="IPR010982">
    <property type="entry name" value="Lambda_DNA-bd_dom_sf"/>
</dbReference>
<protein>
    <recommendedName>
        <fullName evidence="3">HTH cro/C1-type domain-containing protein</fullName>
    </recommendedName>
</protein>
<evidence type="ECO:0000256" key="2">
    <source>
        <dbReference type="SAM" id="MobiDB-lite"/>
    </source>
</evidence>
<accession>A0A2P7S372</accession>
<name>A0A2P7S372_9HYPH</name>
<dbReference type="InterPro" id="IPR014710">
    <property type="entry name" value="RmlC-like_jellyroll"/>
</dbReference>
<sequence>MPVKGMQQDDRDSLRGLDDEPQDEMAKVGRRLRAMRNRHGLTIARLAELSGVPASTISKIENGRLNPSLVHAINLAQSLNENLGFLIGRYRDPEQTEVVVRASNRQTIAYEEMRVVLQDLNGAFPAGVLEARVGILAPGAKSGKKPMRHPGEELCYVIAGRVRYNVNGREFLLSANDYIQLKSETPHSWKCVSEQDATVIWVFSDGLSF</sequence>
<comment type="caution">
    <text evidence="4">The sequence shown here is derived from an EMBL/GenBank/DDBJ whole genome shotgun (WGS) entry which is preliminary data.</text>
</comment>
<dbReference type="PROSITE" id="PS50943">
    <property type="entry name" value="HTH_CROC1"/>
    <property type="match status" value="1"/>
</dbReference>
<proteinExistence type="predicted"/>
<dbReference type="PANTHER" id="PTHR46797">
    <property type="entry name" value="HTH-TYPE TRANSCRIPTIONAL REGULATOR"/>
    <property type="match status" value="1"/>
</dbReference>
<evidence type="ECO:0000313" key="5">
    <source>
        <dbReference type="Proteomes" id="UP000240653"/>
    </source>
</evidence>
<dbReference type="AlphaFoldDB" id="A0A2P7S372"/>
<evidence type="ECO:0000259" key="3">
    <source>
        <dbReference type="PROSITE" id="PS50943"/>
    </source>
</evidence>
<dbReference type="PANTHER" id="PTHR46797:SF1">
    <property type="entry name" value="METHYLPHOSPHONATE SYNTHASE"/>
    <property type="match status" value="1"/>
</dbReference>
<organism evidence="4 5">
    <name type="scientific">Pseudaminobacter soli</name>
    <name type="common">ex Li et al. 2025</name>
    <dbReference type="NCBI Taxonomy" id="1295366"/>
    <lineage>
        <taxon>Bacteria</taxon>
        <taxon>Pseudomonadati</taxon>
        <taxon>Pseudomonadota</taxon>
        <taxon>Alphaproteobacteria</taxon>
        <taxon>Hyphomicrobiales</taxon>
        <taxon>Phyllobacteriaceae</taxon>
        <taxon>Pseudaminobacter</taxon>
    </lineage>
</organism>
<dbReference type="Gene3D" id="1.10.260.40">
    <property type="entry name" value="lambda repressor-like DNA-binding domains"/>
    <property type="match status" value="1"/>
</dbReference>
<dbReference type="InterPro" id="IPR050807">
    <property type="entry name" value="TransReg_Diox_bact_type"/>
</dbReference>
<dbReference type="SUPFAM" id="SSF51182">
    <property type="entry name" value="RmlC-like cupins"/>
    <property type="match status" value="1"/>
</dbReference>
<dbReference type="Gene3D" id="2.60.120.10">
    <property type="entry name" value="Jelly Rolls"/>
    <property type="match status" value="1"/>
</dbReference>
<dbReference type="InterPro" id="IPR001387">
    <property type="entry name" value="Cro/C1-type_HTH"/>
</dbReference>
<evidence type="ECO:0000256" key="1">
    <source>
        <dbReference type="ARBA" id="ARBA00023125"/>
    </source>
</evidence>
<feature type="compositionally biased region" description="Basic and acidic residues" evidence="2">
    <location>
        <begin position="7"/>
        <end position="18"/>
    </location>
</feature>
<dbReference type="GO" id="GO:0005829">
    <property type="term" value="C:cytosol"/>
    <property type="evidence" value="ECO:0007669"/>
    <property type="project" value="TreeGrafter"/>
</dbReference>
<dbReference type="GO" id="GO:0003677">
    <property type="term" value="F:DNA binding"/>
    <property type="evidence" value="ECO:0007669"/>
    <property type="project" value="UniProtKB-KW"/>
</dbReference>
<dbReference type="EMBL" id="PXYL01000016">
    <property type="protein sequence ID" value="PSJ56874.1"/>
    <property type="molecule type" value="Genomic_DNA"/>
</dbReference>
<dbReference type="Proteomes" id="UP000240653">
    <property type="component" value="Unassembled WGS sequence"/>
</dbReference>
<evidence type="ECO:0000313" key="4">
    <source>
        <dbReference type="EMBL" id="PSJ56874.1"/>
    </source>
</evidence>
<keyword evidence="1" id="KW-0238">DNA-binding</keyword>
<dbReference type="SUPFAM" id="SSF47413">
    <property type="entry name" value="lambda repressor-like DNA-binding domains"/>
    <property type="match status" value="1"/>
</dbReference>
<dbReference type="InterPro" id="IPR011051">
    <property type="entry name" value="RmlC_Cupin_sf"/>
</dbReference>
<dbReference type="OrthoDB" id="9814751at2"/>
<dbReference type="CDD" id="cd00093">
    <property type="entry name" value="HTH_XRE"/>
    <property type="match status" value="1"/>
</dbReference>
<reference evidence="4 5" key="1">
    <citation type="submission" date="2018-03" db="EMBL/GenBank/DDBJ databases">
        <title>The draft genome of Mesorhizobium soli JCM 19897.</title>
        <authorList>
            <person name="Li L."/>
            <person name="Liu L."/>
            <person name="Liang L."/>
            <person name="Wang T."/>
            <person name="Zhang X."/>
        </authorList>
    </citation>
    <scope>NUCLEOTIDE SEQUENCE [LARGE SCALE GENOMIC DNA]</scope>
    <source>
        <strain evidence="4 5">JCM 19897</strain>
    </source>
</reference>
<feature type="domain" description="HTH cro/C1-type" evidence="3">
    <location>
        <begin position="32"/>
        <end position="86"/>
    </location>
</feature>
<dbReference type="Pfam" id="PF07883">
    <property type="entry name" value="Cupin_2"/>
    <property type="match status" value="1"/>
</dbReference>
<dbReference type="GO" id="GO:0003700">
    <property type="term" value="F:DNA-binding transcription factor activity"/>
    <property type="evidence" value="ECO:0007669"/>
    <property type="project" value="TreeGrafter"/>
</dbReference>
<dbReference type="CDD" id="cd02209">
    <property type="entry name" value="cupin_XRE_C"/>
    <property type="match status" value="1"/>
</dbReference>
<keyword evidence="5" id="KW-1185">Reference proteome</keyword>
<gene>
    <name evidence="4" type="ORF">C7I85_23610</name>
</gene>
<feature type="region of interest" description="Disordered" evidence="2">
    <location>
        <begin position="1"/>
        <end position="24"/>
    </location>
</feature>